<protein>
    <submittedName>
        <fullName evidence="2">Bys1 domain-containing</fullName>
    </submittedName>
</protein>
<name>A0A3M7LXZ5_9PLEO</name>
<sequence length="191" mass="20337">MLSKLSLSVVAMQASLAMAGNAILSNRCSYDVWVWSVSGKSVAPIHVPSRSQHTEPLTNTGTSLKICKSSELAAGKHTQFEYTPANGQMWYDISFVDCAQGKSASDCPGHDEGLTMRGSNSQCGSIDCAAGSYCPKQAYYVPQPLLTLGIEEPVFNCPGTDVDIYMTVCSGQESLKRSVAGRMEVPLAGEA</sequence>
<dbReference type="PANTHER" id="PTHR36195:SF6">
    <property type="entry name" value="SECRETED THAUMATIN-LIKE PROTEIN CALA"/>
    <property type="match status" value="1"/>
</dbReference>
<dbReference type="OrthoDB" id="5144514at2759"/>
<dbReference type="Pfam" id="PF04681">
    <property type="entry name" value="Bys1"/>
    <property type="match status" value="1"/>
</dbReference>
<dbReference type="AlphaFoldDB" id="A0A3M7LXZ5"/>
<keyword evidence="3" id="KW-1185">Reference proteome</keyword>
<feature type="signal peptide" evidence="1">
    <location>
        <begin position="1"/>
        <end position="19"/>
    </location>
</feature>
<organism evidence="2 3">
    <name type="scientific">Pyrenophora seminiperda CCB06</name>
    <dbReference type="NCBI Taxonomy" id="1302712"/>
    <lineage>
        <taxon>Eukaryota</taxon>
        <taxon>Fungi</taxon>
        <taxon>Dikarya</taxon>
        <taxon>Ascomycota</taxon>
        <taxon>Pezizomycotina</taxon>
        <taxon>Dothideomycetes</taxon>
        <taxon>Pleosporomycetidae</taxon>
        <taxon>Pleosporales</taxon>
        <taxon>Pleosporineae</taxon>
        <taxon>Pleosporaceae</taxon>
        <taxon>Pyrenophora</taxon>
    </lineage>
</organism>
<accession>A0A3M7LXZ5</accession>
<keyword evidence="1" id="KW-0732">Signal</keyword>
<evidence type="ECO:0000256" key="1">
    <source>
        <dbReference type="SAM" id="SignalP"/>
    </source>
</evidence>
<gene>
    <name evidence="2" type="ORF">GMOD_00001019</name>
</gene>
<evidence type="ECO:0000313" key="2">
    <source>
        <dbReference type="EMBL" id="RMZ67137.1"/>
    </source>
</evidence>
<evidence type="ECO:0000313" key="3">
    <source>
        <dbReference type="Proteomes" id="UP000265663"/>
    </source>
</evidence>
<dbReference type="Proteomes" id="UP000265663">
    <property type="component" value="Unassembled WGS sequence"/>
</dbReference>
<dbReference type="EMBL" id="KE747810">
    <property type="protein sequence ID" value="RMZ67137.1"/>
    <property type="molecule type" value="Genomic_DNA"/>
</dbReference>
<reference evidence="2 3" key="1">
    <citation type="journal article" date="2014" name="PLoS ONE">
        <title>De novo Genome Assembly of the Fungal Plant Pathogen Pyrenophora semeniperda.</title>
        <authorList>
            <person name="Soliai M.M."/>
            <person name="Meyer S.E."/>
            <person name="Udall J.A."/>
            <person name="Elzinga D.E."/>
            <person name="Hermansen R.A."/>
            <person name="Bodily P.M."/>
            <person name="Hart A.A."/>
            <person name="Coleman C.E."/>
        </authorList>
    </citation>
    <scope>NUCLEOTIDE SEQUENCE [LARGE SCALE GENOMIC DNA]</scope>
    <source>
        <strain evidence="2 3">CCB06</strain>
        <tissue evidence="2">Mycelium</tissue>
    </source>
</reference>
<dbReference type="InterPro" id="IPR037176">
    <property type="entry name" value="Osmotin/thaumatin-like_sf"/>
</dbReference>
<dbReference type="InterPro" id="IPR006771">
    <property type="entry name" value="CetA-like"/>
</dbReference>
<proteinExistence type="predicted"/>
<dbReference type="PANTHER" id="PTHR36195">
    <property type="entry name" value="DOMAIN PROTEIN, PUTATIVE (AFU_ORTHOLOGUE AFUA_5G01990)-RELATED-RELATED"/>
    <property type="match status" value="1"/>
</dbReference>
<feature type="chain" id="PRO_5018044044" evidence="1">
    <location>
        <begin position="20"/>
        <end position="191"/>
    </location>
</feature>
<dbReference type="SUPFAM" id="SSF49870">
    <property type="entry name" value="Osmotin, thaumatin-like protein"/>
    <property type="match status" value="1"/>
</dbReference>